<comment type="caution">
    <text evidence="1">The sequence shown here is derived from an EMBL/GenBank/DDBJ whole genome shotgun (WGS) entry which is preliminary data.</text>
</comment>
<sequence>CDFVPAETTHSVSSTEIYSGTVGATSKSLGQGSFTAHLADGISDNLLALKDEVLWFKFKQDRLKNPYVLTQGTLGIARTFPAGASIVAACTISAEEAAVDVVT</sequence>
<protein>
    <submittedName>
        <fullName evidence="1">Uncharacterized protein</fullName>
    </submittedName>
</protein>
<evidence type="ECO:0000313" key="1">
    <source>
        <dbReference type="EMBL" id="GAF96884.1"/>
    </source>
</evidence>
<name>X0TUJ1_9ZZZZ</name>
<dbReference type="AlphaFoldDB" id="X0TUJ1"/>
<gene>
    <name evidence="1" type="ORF">S01H1_26425</name>
</gene>
<proteinExistence type="predicted"/>
<organism evidence="1">
    <name type="scientific">marine sediment metagenome</name>
    <dbReference type="NCBI Taxonomy" id="412755"/>
    <lineage>
        <taxon>unclassified sequences</taxon>
        <taxon>metagenomes</taxon>
        <taxon>ecological metagenomes</taxon>
    </lineage>
</organism>
<feature type="non-terminal residue" evidence="1">
    <location>
        <position position="1"/>
    </location>
</feature>
<dbReference type="EMBL" id="BARS01016017">
    <property type="protein sequence ID" value="GAF96884.1"/>
    <property type="molecule type" value="Genomic_DNA"/>
</dbReference>
<reference evidence="1" key="1">
    <citation type="journal article" date="2014" name="Front. Microbiol.">
        <title>High frequency of phylogenetically diverse reductive dehalogenase-homologous genes in deep subseafloor sedimentary metagenomes.</title>
        <authorList>
            <person name="Kawai M."/>
            <person name="Futagami T."/>
            <person name="Toyoda A."/>
            <person name="Takaki Y."/>
            <person name="Nishi S."/>
            <person name="Hori S."/>
            <person name="Arai W."/>
            <person name="Tsubouchi T."/>
            <person name="Morono Y."/>
            <person name="Uchiyama I."/>
            <person name="Ito T."/>
            <person name="Fujiyama A."/>
            <person name="Inagaki F."/>
            <person name="Takami H."/>
        </authorList>
    </citation>
    <scope>NUCLEOTIDE SEQUENCE</scope>
    <source>
        <strain evidence="1">Expedition CK06-06</strain>
    </source>
</reference>
<accession>X0TUJ1</accession>